<keyword evidence="5" id="KW-1185">Reference proteome</keyword>
<dbReference type="GO" id="GO:0001228">
    <property type="term" value="F:DNA-binding transcription activator activity, RNA polymerase II-specific"/>
    <property type="evidence" value="ECO:0007669"/>
    <property type="project" value="TreeGrafter"/>
</dbReference>
<dbReference type="InterPro" id="IPR021858">
    <property type="entry name" value="Fun_TF"/>
</dbReference>
<keyword evidence="1" id="KW-0539">Nucleus</keyword>
<dbReference type="PANTHER" id="PTHR47784:SF5">
    <property type="entry name" value="STEROL UPTAKE CONTROL PROTEIN 2"/>
    <property type="match status" value="1"/>
</dbReference>
<dbReference type="Pfam" id="PF11951">
    <property type="entry name" value="Fungal_trans_2"/>
    <property type="match status" value="1"/>
</dbReference>
<dbReference type="EMBL" id="CP075868">
    <property type="protein sequence ID" value="QYT02676.1"/>
    <property type="molecule type" value="Genomic_DNA"/>
</dbReference>
<accession>A0A8G0PHF3</accession>
<dbReference type="PROSITE" id="PS50048">
    <property type="entry name" value="ZN2_CY6_FUNGAL_2"/>
    <property type="match status" value="1"/>
</dbReference>
<dbReference type="Pfam" id="PF00172">
    <property type="entry name" value="Zn_clus"/>
    <property type="match status" value="1"/>
</dbReference>
<name>A0A8G0PHF3_9HYPO</name>
<reference evidence="4 5" key="1">
    <citation type="journal article" date="2021" name="BMC Genomics">
        <title>Telomere-to-telomere genome assembly of asparaginase-producing Trichoderma simmonsii.</title>
        <authorList>
            <person name="Chung D."/>
            <person name="Kwon Y.M."/>
            <person name="Yang Y."/>
        </authorList>
    </citation>
    <scope>NUCLEOTIDE SEQUENCE [LARGE SCALE GENOMIC DNA]</scope>
    <source>
        <strain evidence="4 5">GH-Sj1</strain>
    </source>
</reference>
<dbReference type="Proteomes" id="UP000826661">
    <property type="component" value="Chromosome V"/>
</dbReference>
<protein>
    <submittedName>
        <fullName evidence="4">Zn(2)-C6 fungal-type domain-containing protein</fullName>
    </submittedName>
</protein>
<evidence type="ECO:0000256" key="1">
    <source>
        <dbReference type="ARBA" id="ARBA00023242"/>
    </source>
</evidence>
<dbReference type="PANTHER" id="PTHR47784">
    <property type="entry name" value="STEROL UPTAKE CONTROL PROTEIN 2"/>
    <property type="match status" value="1"/>
</dbReference>
<dbReference type="InterPro" id="IPR053157">
    <property type="entry name" value="Sterol_Uptake_Regulator"/>
</dbReference>
<evidence type="ECO:0000256" key="2">
    <source>
        <dbReference type="SAM" id="MobiDB-lite"/>
    </source>
</evidence>
<sequence length="428" mass="48657">MAGSSPPANKRRAHTKSRTGCAECRRRRVKCGEEKPSCRHCFRRSIPCLYPSQDPLPIHPAKASSSPMSVVTAATSNTASATAAQLPQSPLPAATSSRCHSPLGRVEKSDGAIPTYTIKDMALLHHWTWSTSKSVADFPDVSRYWQTVFPQIAFEHTFVMHAILSLAALHQAYLYPERRKQLTMEAMRYHNQAIHGFQRGIEHMNDGNSDALFAWSSLNIIYVFATYGQLYDDVELDMTPAARKSRVLGVEWLPMVRGVEAILHPVYQHVRFGPLSSLLSTGNWDHLDPDSERVADDERFRNLGDIWADSGDHEIYDKTLFLLRKSLAYMKQFETMNAETAGTLTYNRRLSGPIVWVLTTPGEYFQRLHQRQPHAMLLFAYFGVVIHSLNGYWFFEGWGRNIVEVVEELLGEYWKPWTEWPKQAVGLS</sequence>
<feature type="compositionally biased region" description="Low complexity" evidence="2">
    <location>
        <begin position="81"/>
        <end position="95"/>
    </location>
</feature>
<feature type="domain" description="Zn(2)-C6 fungal-type" evidence="3">
    <location>
        <begin position="20"/>
        <end position="50"/>
    </location>
</feature>
<proteinExistence type="predicted"/>
<dbReference type="InterPro" id="IPR036864">
    <property type="entry name" value="Zn2-C6_fun-type_DNA-bd_sf"/>
</dbReference>
<dbReference type="AlphaFoldDB" id="A0A8G0PHF3"/>
<dbReference type="Gene3D" id="4.10.240.10">
    <property type="entry name" value="Zn(2)-C6 fungal-type DNA-binding domain"/>
    <property type="match status" value="1"/>
</dbReference>
<dbReference type="SMART" id="SM00066">
    <property type="entry name" value="GAL4"/>
    <property type="match status" value="1"/>
</dbReference>
<evidence type="ECO:0000259" key="3">
    <source>
        <dbReference type="PROSITE" id="PS50048"/>
    </source>
</evidence>
<dbReference type="CDD" id="cd00067">
    <property type="entry name" value="GAL4"/>
    <property type="match status" value="1"/>
</dbReference>
<evidence type="ECO:0000313" key="5">
    <source>
        <dbReference type="Proteomes" id="UP000826661"/>
    </source>
</evidence>
<dbReference type="GO" id="GO:0008270">
    <property type="term" value="F:zinc ion binding"/>
    <property type="evidence" value="ECO:0007669"/>
    <property type="project" value="InterPro"/>
</dbReference>
<dbReference type="PROSITE" id="PS00463">
    <property type="entry name" value="ZN2_CY6_FUNGAL_1"/>
    <property type="match status" value="1"/>
</dbReference>
<evidence type="ECO:0000313" key="4">
    <source>
        <dbReference type="EMBL" id="QYT02676.1"/>
    </source>
</evidence>
<dbReference type="PRINTS" id="PR00755">
    <property type="entry name" value="AFLATOXINBRP"/>
</dbReference>
<feature type="region of interest" description="Disordered" evidence="2">
    <location>
        <begin position="81"/>
        <end position="103"/>
    </location>
</feature>
<dbReference type="InterPro" id="IPR001138">
    <property type="entry name" value="Zn2Cys6_DnaBD"/>
</dbReference>
<dbReference type="SUPFAM" id="SSF57701">
    <property type="entry name" value="Zn2/Cys6 DNA-binding domain"/>
    <property type="match status" value="1"/>
</dbReference>
<gene>
    <name evidence="4" type="ORF">H0G86_009670</name>
</gene>
<organism evidence="4 5">
    <name type="scientific">Trichoderma simmonsii</name>
    <dbReference type="NCBI Taxonomy" id="1491479"/>
    <lineage>
        <taxon>Eukaryota</taxon>
        <taxon>Fungi</taxon>
        <taxon>Dikarya</taxon>
        <taxon>Ascomycota</taxon>
        <taxon>Pezizomycotina</taxon>
        <taxon>Sordariomycetes</taxon>
        <taxon>Hypocreomycetidae</taxon>
        <taxon>Hypocreales</taxon>
        <taxon>Hypocreaceae</taxon>
        <taxon>Trichoderma</taxon>
    </lineage>
</organism>